<dbReference type="KEGG" id="agv:OJF2_60520"/>
<feature type="binding site" evidence="2">
    <location>
        <position position="222"/>
    </location>
    <ligand>
        <name>[2Fe-2S] cluster</name>
        <dbReference type="ChEBI" id="CHEBI:190135"/>
    </ligand>
</feature>
<dbReference type="NCBIfam" id="NF004862">
    <property type="entry name" value="PRK06222.1"/>
    <property type="match status" value="1"/>
</dbReference>
<dbReference type="Proteomes" id="UP000324233">
    <property type="component" value="Chromosome"/>
</dbReference>
<dbReference type="RefSeq" id="WP_148597017.1">
    <property type="nucleotide sequence ID" value="NZ_CP042997.1"/>
</dbReference>
<evidence type="ECO:0000259" key="3">
    <source>
        <dbReference type="PROSITE" id="PS51384"/>
    </source>
</evidence>
<feature type="binding site" evidence="2">
    <location>
        <position position="237"/>
    </location>
    <ligand>
        <name>[2Fe-2S] cluster</name>
        <dbReference type="ChEBI" id="CHEBI:190135"/>
    </ligand>
</feature>
<dbReference type="OrthoDB" id="9778346at2"/>
<evidence type="ECO:0000256" key="1">
    <source>
        <dbReference type="PIRSR" id="PIRSR006816-1"/>
    </source>
</evidence>
<keyword evidence="1" id="KW-0274">FAD</keyword>
<dbReference type="SUPFAM" id="SSF63380">
    <property type="entry name" value="Riboflavin synthase domain-like"/>
    <property type="match status" value="1"/>
</dbReference>
<dbReference type="PANTHER" id="PTHR43513">
    <property type="entry name" value="DIHYDROOROTATE DEHYDROGENASE B (NAD(+)), ELECTRON TRANSFER SUBUNIT"/>
    <property type="match status" value="1"/>
</dbReference>
<dbReference type="Gene3D" id="3.40.50.80">
    <property type="entry name" value="Nucleotide-binding domain of ferredoxin-NADP reductase (FNR) module"/>
    <property type="match status" value="1"/>
</dbReference>
<reference evidence="4 5" key="1">
    <citation type="submission" date="2019-08" db="EMBL/GenBank/DDBJ databases">
        <title>Deep-cultivation of Planctomycetes and their phenomic and genomic characterization uncovers novel biology.</title>
        <authorList>
            <person name="Wiegand S."/>
            <person name="Jogler M."/>
            <person name="Boedeker C."/>
            <person name="Pinto D."/>
            <person name="Vollmers J."/>
            <person name="Rivas-Marin E."/>
            <person name="Kohn T."/>
            <person name="Peeters S.H."/>
            <person name="Heuer A."/>
            <person name="Rast P."/>
            <person name="Oberbeckmann S."/>
            <person name="Bunk B."/>
            <person name="Jeske O."/>
            <person name="Meyerdierks A."/>
            <person name="Storesund J.E."/>
            <person name="Kallscheuer N."/>
            <person name="Luecker S."/>
            <person name="Lage O.M."/>
            <person name="Pohl T."/>
            <person name="Merkel B.J."/>
            <person name="Hornburger P."/>
            <person name="Mueller R.-W."/>
            <person name="Bruemmer F."/>
            <person name="Labrenz M."/>
            <person name="Spormann A.M."/>
            <person name="Op den Camp H."/>
            <person name="Overmann J."/>
            <person name="Amann R."/>
            <person name="Jetten M.S.M."/>
            <person name="Mascher T."/>
            <person name="Medema M.H."/>
            <person name="Devos D.P."/>
            <person name="Kaster A.-K."/>
            <person name="Ovreas L."/>
            <person name="Rohde M."/>
            <person name="Galperin M.Y."/>
            <person name="Jogler C."/>
        </authorList>
    </citation>
    <scope>NUCLEOTIDE SEQUENCE [LARGE SCALE GENOMIC DNA]</scope>
    <source>
        <strain evidence="4 5">OJF2</strain>
    </source>
</reference>
<accession>A0A5B9WBS7</accession>
<dbReference type="GO" id="GO:0050660">
    <property type="term" value="F:flavin adenine dinucleotide binding"/>
    <property type="evidence" value="ECO:0007669"/>
    <property type="project" value="InterPro"/>
</dbReference>
<dbReference type="InterPro" id="IPR050353">
    <property type="entry name" value="PyrK_electron_transfer"/>
</dbReference>
<dbReference type="InterPro" id="IPR017938">
    <property type="entry name" value="Riboflavin_synthase-like_b-brl"/>
</dbReference>
<keyword evidence="2" id="KW-0479">Metal-binding</keyword>
<dbReference type="Gene3D" id="2.40.30.10">
    <property type="entry name" value="Translation factors"/>
    <property type="match status" value="1"/>
</dbReference>
<dbReference type="GO" id="GO:0051537">
    <property type="term" value="F:2 iron, 2 sulfur cluster binding"/>
    <property type="evidence" value="ECO:0007669"/>
    <property type="project" value="UniProtKB-KW"/>
</dbReference>
<dbReference type="Pfam" id="PF00970">
    <property type="entry name" value="FAD_binding_6"/>
    <property type="match status" value="1"/>
</dbReference>
<dbReference type="InterPro" id="IPR039261">
    <property type="entry name" value="FNR_nucleotide-bd"/>
</dbReference>
<dbReference type="PIRSF" id="PIRSF006816">
    <property type="entry name" value="Cyc3_hyd_g"/>
    <property type="match status" value="1"/>
</dbReference>
<dbReference type="InterPro" id="IPR019480">
    <property type="entry name" value="Dihydroorotate_DH_Fe-S-bd"/>
</dbReference>
<dbReference type="EMBL" id="CP042997">
    <property type="protein sequence ID" value="QEH37461.1"/>
    <property type="molecule type" value="Genomic_DNA"/>
</dbReference>
<evidence type="ECO:0000313" key="5">
    <source>
        <dbReference type="Proteomes" id="UP000324233"/>
    </source>
</evidence>
<comment type="cofactor">
    <cofactor evidence="1">
        <name>FAD</name>
        <dbReference type="ChEBI" id="CHEBI:57692"/>
    </cofactor>
    <text evidence="1">Binds 1 FAD per subunit.</text>
</comment>
<sequence length="302" mass="32763">MFLIVAARFLAPDVKRFTIEAPRVAKKRKAGQFVILRLHAHGERIPLTIADSDPDAGTITIIVQGVGKTTKLLNMLEAGDAVLDLVGPLGRPSEIERFGTAVVIGGGVGAAIAYPTAKALREAGNHVIAIVGARSRELVILEDEIRAISDELLITTDDGTYGTMGFVTDQLRGIIESGRRVDYVLAIGPPRMMQAVAEATRARGIRTVVSLNSLMVDGTGMCGGCRILTTGGARFACVDGPEFDAHGVDFDLLVQRNRKYARQEAESLRRFLEHPERDLGLVRESCRLEQQHPEVRCEARPS</sequence>
<evidence type="ECO:0000256" key="2">
    <source>
        <dbReference type="PIRSR" id="PIRSR006816-2"/>
    </source>
</evidence>
<dbReference type="GO" id="GO:0016491">
    <property type="term" value="F:oxidoreductase activity"/>
    <property type="evidence" value="ECO:0007669"/>
    <property type="project" value="InterPro"/>
</dbReference>
<comment type="cofactor">
    <cofactor evidence="2">
        <name>[2Fe-2S] cluster</name>
        <dbReference type="ChEBI" id="CHEBI:190135"/>
    </cofactor>
    <text evidence="2">Binds 1 [2Fe-2S] cluster per subunit.</text>
</comment>
<organism evidence="4 5">
    <name type="scientific">Aquisphaera giovannonii</name>
    <dbReference type="NCBI Taxonomy" id="406548"/>
    <lineage>
        <taxon>Bacteria</taxon>
        <taxon>Pseudomonadati</taxon>
        <taxon>Planctomycetota</taxon>
        <taxon>Planctomycetia</taxon>
        <taxon>Isosphaerales</taxon>
        <taxon>Isosphaeraceae</taxon>
        <taxon>Aquisphaera</taxon>
    </lineage>
</organism>
<keyword evidence="5" id="KW-1185">Reference proteome</keyword>
<dbReference type="SUPFAM" id="SSF52343">
    <property type="entry name" value="Ferredoxin reductase-like, C-terminal NADP-linked domain"/>
    <property type="match status" value="1"/>
</dbReference>
<dbReference type="GO" id="GO:0046872">
    <property type="term" value="F:metal ion binding"/>
    <property type="evidence" value="ECO:0007669"/>
    <property type="project" value="UniProtKB-KW"/>
</dbReference>
<dbReference type="InterPro" id="IPR017927">
    <property type="entry name" value="FAD-bd_FR_type"/>
</dbReference>
<proteinExistence type="predicted"/>
<dbReference type="CDD" id="cd06219">
    <property type="entry name" value="DHOD_e_trans_like1"/>
    <property type="match status" value="1"/>
</dbReference>
<gene>
    <name evidence="4" type="primary">pyrK_2</name>
    <name evidence="4" type="ORF">OJF2_60520</name>
</gene>
<feature type="binding site" evidence="1">
    <location>
        <begin position="62"/>
        <end position="64"/>
    </location>
    <ligand>
        <name>FAD</name>
        <dbReference type="ChEBI" id="CHEBI:57692"/>
    </ligand>
</feature>
<feature type="binding site" evidence="2">
    <location>
        <position position="225"/>
    </location>
    <ligand>
        <name>[2Fe-2S] cluster</name>
        <dbReference type="ChEBI" id="CHEBI:190135"/>
    </ligand>
</feature>
<keyword evidence="1" id="KW-0285">Flavoprotein</keyword>
<dbReference type="InterPro" id="IPR008333">
    <property type="entry name" value="Cbr1-like_FAD-bd_dom"/>
</dbReference>
<dbReference type="Pfam" id="PF10418">
    <property type="entry name" value="DHODB_Fe-S_bind"/>
    <property type="match status" value="1"/>
</dbReference>
<dbReference type="PROSITE" id="PS51384">
    <property type="entry name" value="FAD_FR"/>
    <property type="match status" value="1"/>
</dbReference>
<feature type="domain" description="FAD-binding FR-type" evidence="3">
    <location>
        <begin position="1"/>
        <end position="95"/>
    </location>
</feature>
<keyword evidence="2" id="KW-0408">Iron</keyword>
<name>A0A5B9WBS7_9BACT</name>
<dbReference type="GO" id="GO:0006221">
    <property type="term" value="P:pyrimidine nucleotide biosynthetic process"/>
    <property type="evidence" value="ECO:0007669"/>
    <property type="project" value="InterPro"/>
</dbReference>
<keyword evidence="2" id="KW-0411">Iron-sulfur</keyword>
<keyword evidence="2" id="KW-0001">2Fe-2S</keyword>
<dbReference type="AlphaFoldDB" id="A0A5B9WBS7"/>
<dbReference type="PANTHER" id="PTHR43513:SF3">
    <property type="entry name" value="DIHYDROOROTATE DEHYDROGENASE B (NAD(+)), ELECTRON TRANSFER SUBUNIT-RELATED"/>
    <property type="match status" value="1"/>
</dbReference>
<evidence type="ECO:0000313" key="4">
    <source>
        <dbReference type="EMBL" id="QEH37461.1"/>
    </source>
</evidence>
<protein>
    <submittedName>
        <fullName evidence="4">Dihydroorotate dehydrogenase B (NAD(+)), electron transfer subunit</fullName>
    </submittedName>
</protein>
<dbReference type="InterPro" id="IPR012165">
    <property type="entry name" value="Cyt_c3_hydrogenase_gsu"/>
</dbReference>